<keyword evidence="1" id="KW-0812">Transmembrane</keyword>
<keyword evidence="1" id="KW-0472">Membrane</keyword>
<keyword evidence="3" id="KW-1185">Reference proteome</keyword>
<sequence length="376" mass="43076">MTMKEEVGSENASLRNREGIRYEMEFYRMTEDNSTRTLCRDRLIVTNDTPDLCINLIVRTMNIIVMIGRFYICSSGVAEGVFSGSSEEVSRFSMISFAIFFFTLAYYVSVAIQTDFRTIEDFIDVFEERTGKWMSRKREETIDTDAHASYLRAPEGTRRTAKETRGGEEIQEMNGWRLRDFSIVTNELNLAQRDIGNREEPNRTLSVRLNAGQNEDEGNIAGHSVIGLSYLIKPDNCDGKKLFREFLAHFEFVAKANNWNESAKTVALALCLWGRARSVLELVKDLFKLSFLELKAVRDENLCIEGNYTEFSNKRQRKGEDLTALVADLNRLSRLSYLEYTAEVQENIACIQFINAVVKSLKKAAIVAIEVENREK</sequence>
<protein>
    <submittedName>
        <fullName evidence="2">Uncharacterized protein</fullName>
    </submittedName>
</protein>
<dbReference type="PANTHER" id="PTHR45823">
    <property type="entry name" value="T-SNARE COILED-COIL HOMOLOGY DOMAIN-CONTAINING PROTEIN"/>
    <property type="match status" value="1"/>
</dbReference>
<dbReference type="Proteomes" id="UP001607303">
    <property type="component" value="Unassembled WGS sequence"/>
</dbReference>
<organism evidence="2 3">
    <name type="scientific">Vespula maculifrons</name>
    <name type="common">Eastern yellow jacket</name>
    <name type="synonym">Wasp</name>
    <dbReference type="NCBI Taxonomy" id="7453"/>
    <lineage>
        <taxon>Eukaryota</taxon>
        <taxon>Metazoa</taxon>
        <taxon>Ecdysozoa</taxon>
        <taxon>Arthropoda</taxon>
        <taxon>Hexapoda</taxon>
        <taxon>Insecta</taxon>
        <taxon>Pterygota</taxon>
        <taxon>Neoptera</taxon>
        <taxon>Endopterygota</taxon>
        <taxon>Hymenoptera</taxon>
        <taxon>Apocrita</taxon>
        <taxon>Aculeata</taxon>
        <taxon>Vespoidea</taxon>
        <taxon>Vespidae</taxon>
        <taxon>Vespinae</taxon>
        <taxon>Vespula</taxon>
    </lineage>
</organism>
<evidence type="ECO:0000256" key="1">
    <source>
        <dbReference type="SAM" id="Phobius"/>
    </source>
</evidence>
<evidence type="ECO:0000313" key="2">
    <source>
        <dbReference type="EMBL" id="KAL2736781.1"/>
    </source>
</evidence>
<feature type="transmembrane region" description="Helical" evidence="1">
    <location>
        <begin position="92"/>
        <end position="112"/>
    </location>
</feature>
<accession>A0ABD2BVI2</accession>
<keyword evidence="1" id="KW-1133">Transmembrane helix</keyword>
<dbReference type="PANTHER" id="PTHR45823:SF1">
    <property type="entry name" value="T-SNARE COILED-COIL HOMOLOGY DOMAIN-CONTAINING PROTEIN"/>
    <property type="match status" value="1"/>
</dbReference>
<dbReference type="EMBL" id="JAYRBN010000066">
    <property type="protein sequence ID" value="KAL2736781.1"/>
    <property type="molecule type" value="Genomic_DNA"/>
</dbReference>
<comment type="caution">
    <text evidence="2">The sequence shown here is derived from an EMBL/GenBank/DDBJ whole genome shotgun (WGS) entry which is preliminary data.</text>
</comment>
<name>A0ABD2BVI2_VESMC</name>
<proteinExistence type="predicted"/>
<dbReference type="AlphaFoldDB" id="A0ABD2BVI2"/>
<gene>
    <name evidence="2" type="ORF">V1477_013290</name>
</gene>
<evidence type="ECO:0000313" key="3">
    <source>
        <dbReference type="Proteomes" id="UP001607303"/>
    </source>
</evidence>
<reference evidence="2 3" key="1">
    <citation type="journal article" date="2024" name="Ann. Entomol. Soc. Am.">
        <title>Genomic analyses of the southern and eastern yellowjacket wasps (Hymenoptera: Vespidae) reveal evolutionary signatures of social life.</title>
        <authorList>
            <person name="Catto M.A."/>
            <person name="Caine P.B."/>
            <person name="Orr S.E."/>
            <person name="Hunt B.G."/>
            <person name="Goodisman M.A.D."/>
        </authorList>
    </citation>
    <scope>NUCLEOTIDE SEQUENCE [LARGE SCALE GENOMIC DNA]</scope>
    <source>
        <strain evidence="2">232</strain>
        <tissue evidence="2">Head and thorax</tissue>
    </source>
</reference>
<feature type="transmembrane region" description="Helical" evidence="1">
    <location>
        <begin position="52"/>
        <end position="72"/>
    </location>
</feature>